<dbReference type="AlphaFoldDB" id="A0A9P3LC72"/>
<dbReference type="GO" id="GO:0000981">
    <property type="term" value="F:DNA-binding transcription factor activity, RNA polymerase II-specific"/>
    <property type="evidence" value="ECO:0007669"/>
    <property type="project" value="TreeGrafter"/>
</dbReference>
<gene>
    <name evidence="10" type="ORF">PsYK624_060640</name>
</gene>
<evidence type="ECO:0000256" key="5">
    <source>
        <dbReference type="ARBA" id="ARBA00023015"/>
    </source>
</evidence>
<reference evidence="10 11" key="1">
    <citation type="submission" date="2021-08" db="EMBL/GenBank/DDBJ databases">
        <title>Draft Genome Sequence of Phanerochaete sordida strain YK-624.</title>
        <authorList>
            <person name="Mori T."/>
            <person name="Dohra H."/>
            <person name="Suzuki T."/>
            <person name="Kawagishi H."/>
            <person name="Hirai H."/>
        </authorList>
    </citation>
    <scope>NUCLEOTIDE SEQUENCE [LARGE SCALE GENOMIC DNA]</scope>
    <source>
        <strain evidence="10 11">YK-624</strain>
    </source>
</reference>
<dbReference type="InterPro" id="IPR036236">
    <property type="entry name" value="Znf_C2H2_sf"/>
</dbReference>
<dbReference type="SMART" id="SM00355">
    <property type="entry name" value="ZnF_C2H2"/>
    <property type="match status" value="3"/>
</dbReference>
<evidence type="ECO:0000313" key="11">
    <source>
        <dbReference type="Proteomes" id="UP000703269"/>
    </source>
</evidence>
<dbReference type="EMBL" id="BPQB01000014">
    <property type="protein sequence ID" value="GJE89950.1"/>
    <property type="molecule type" value="Genomic_DNA"/>
</dbReference>
<dbReference type="Gene3D" id="3.30.160.60">
    <property type="entry name" value="Classic Zinc Finger"/>
    <property type="match status" value="3"/>
</dbReference>
<evidence type="ECO:0000259" key="9">
    <source>
        <dbReference type="PROSITE" id="PS50157"/>
    </source>
</evidence>
<feature type="compositionally biased region" description="Basic and acidic residues" evidence="8">
    <location>
        <begin position="193"/>
        <end position="203"/>
    </location>
</feature>
<feature type="domain" description="C2H2-type" evidence="9">
    <location>
        <begin position="304"/>
        <end position="331"/>
    </location>
</feature>
<dbReference type="Pfam" id="PF00096">
    <property type="entry name" value="zf-C2H2"/>
    <property type="match status" value="1"/>
</dbReference>
<keyword evidence="6" id="KW-0804">Transcription</keyword>
<keyword evidence="11" id="KW-1185">Reference proteome</keyword>
<keyword evidence="4" id="KW-0862">Zinc</keyword>
<dbReference type="GO" id="GO:0008270">
    <property type="term" value="F:zinc ion binding"/>
    <property type="evidence" value="ECO:0007669"/>
    <property type="project" value="UniProtKB-KW"/>
</dbReference>
<evidence type="ECO:0000256" key="6">
    <source>
        <dbReference type="ARBA" id="ARBA00023163"/>
    </source>
</evidence>
<evidence type="ECO:0000256" key="4">
    <source>
        <dbReference type="ARBA" id="ARBA00022833"/>
    </source>
</evidence>
<dbReference type="GO" id="GO:0000978">
    <property type="term" value="F:RNA polymerase II cis-regulatory region sequence-specific DNA binding"/>
    <property type="evidence" value="ECO:0007669"/>
    <property type="project" value="TreeGrafter"/>
</dbReference>
<feature type="region of interest" description="Disordered" evidence="8">
    <location>
        <begin position="112"/>
        <end position="238"/>
    </location>
</feature>
<evidence type="ECO:0000256" key="1">
    <source>
        <dbReference type="ARBA" id="ARBA00022723"/>
    </source>
</evidence>
<dbReference type="InterPro" id="IPR013087">
    <property type="entry name" value="Znf_C2H2_type"/>
</dbReference>
<keyword evidence="1" id="KW-0479">Metal-binding</keyword>
<dbReference type="Proteomes" id="UP000703269">
    <property type="component" value="Unassembled WGS sequence"/>
</dbReference>
<dbReference type="FunFam" id="3.30.160.60:FF:000032">
    <property type="entry name" value="Krueppel-like factor 4"/>
    <property type="match status" value="1"/>
</dbReference>
<name>A0A9P3LC72_9APHY</name>
<evidence type="ECO:0000256" key="3">
    <source>
        <dbReference type="ARBA" id="ARBA00022771"/>
    </source>
</evidence>
<dbReference type="SUPFAM" id="SSF57667">
    <property type="entry name" value="beta-beta-alpha zinc fingers"/>
    <property type="match status" value="1"/>
</dbReference>
<organism evidence="10 11">
    <name type="scientific">Phanerochaete sordida</name>
    <dbReference type="NCBI Taxonomy" id="48140"/>
    <lineage>
        <taxon>Eukaryota</taxon>
        <taxon>Fungi</taxon>
        <taxon>Dikarya</taxon>
        <taxon>Basidiomycota</taxon>
        <taxon>Agaricomycotina</taxon>
        <taxon>Agaricomycetes</taxon>
        <taxon>Polyporales</taxon>
        <taxon>Phanerochaetaceae</taxon>
        <taxon>Phanerochaete</taxon>
    </lineage>
</organism>
<accession>A0A9P3LC72</accession>
<comment type="caution">
    <text evidence="10">The sequence shown here is derived from an EMBL/GenBank/DDBJ whole genome shotgun (WGS) entry which is preliminary data.</text>
</comment>
<evidence type="ECO:0000313" key="10">
    <source>
        <dbReference type="EMBL" id="GJE89950.1"/>
    </source>
</evidence>
<keyword evidence="2" id="KW-0677">Repeat</keyword>
<sequence length="823" mass="91133">MMSSESFDLSVRDWSRPVHPSPGNVDYFQDRGLGPGLDRLGLGLPAVLCSPVSVLVSVLAGPKDRTLNHYLREATRQNTTDSAHFDIDHSESPSLVDSFALDQDYDQDREALTQSPSYSGSYQSSPYSRHSDSSTFDSADDPDALAFSGNNSGPLDTSIAEEYEPADYDVPSATGPLTFEQHSAPPNSPTLEDFPRDLEDVHSESQSLASAGIIRTRTAGTAPNMADTADGDASQTRRRQPANFACPVPGCGSVFTRHFNLKGHLRSHAEEKVYQCKWPGCGKNFARQHDCKRHEQLHLNLRPYPCEACGKHFDRMEALDKHWRSEGGSECIRRLESYLRCEGCKNNVTHARTHELGGFSFTQGEPPSGNRDLPPNSRETGLHAHMTICDEYKAHCHPGSFPAFARAWNKLPLELSTYVLDYLESQEGATDGTTQLALVSKDWSRRFRPRLFDTLELKTSGDVLELERILRSPTSAWLSNHITGITFSGHAFYLSLSMTVLRMLSNCTFVHASGEHEVHYTFLPHIQPTAPLRHSLRAVTTLHLSHHRFLSLRHVLRLLASISGLRDVLFREVTWPRALLSTTEGANNICTGSFPHVRSVHMLSCTDNLVIPAWIFASTSTGHLFVRHTAEASLPAKTSAVINIVHTLLGDTGIESARFQADADTYVFVASLRTQAGQGAYPLRRTLAELAVRSARNEAPGNGSSMWSIREIALAEGLQDIEPLQADYMADRDWDGLSSALLGFLQLERFHVLCGHARTKPAFAKLQDAVQRAIGPRLPVNIQYNDVRADARLLVPALFGISETDEGRYCVHESELPYNPSEA</sequence>
<dbReference type="OrthoDB" id="4748970at2759"/>
<evidence type="ECO:0000256" key="8">
    <source>
        <dbReference type="SAM" id="MobiDB-lite"/>
    </source>
</evidence>
<dbReference type="PROSITE" id="PS50157">
    <property type="entry name" value="ZINC_FINGER_C2H2_2"/>
    <property type="match status" value="3"/>
</dbReference>
<feature type="domain" description="C2H2-type" evidence="9">
    <location>
        <begin position="244"/>
        <end position="273"/>
    </location>
</feature>
<proteinExistence type="predicted"/>
<keyword evidence="3 7" id="KW-0863">Zinc-finger</keyword>
<dbReference type="PANTHER" id="PTHR23235:SF120">
    <property type="entry name" value="KRUPPEL-LIKE FACTOR 15"/>
    <property type="match status" value="1"/>
</dbReference>
<protein>
    <recommendedName>
        <fullName evidence="9">C2H2-type domain-containing protein</fullName>
    </recommendedName>
</protein>
<evidence type="ECO:0000256" key="7">
    <source>
        <dbReference type="PROSITE-ProRule" id="PRU00042"/>
    </source>
</evidence>
<feature type="domain" description="C2H2-type" evidence="9">
    <location>
        <begin position="274"/>
        <end position="303"/>
    </location>
</feature>
<keyword evidence="5" id="KW-0805">Transcription regulation</keyword>
<feature type="compositionally biased region" description="Low complexity" evidence="8">
    <location>
        <begin position="115"/>
        <end position="128"/>
    </location>
</feature>
<dbReference type="PANTHER" id="PTHR23235">
    <property type="entry name" value="KRUEPPEL-LIKE TRANSCRIPTION FACTOR"/>
    <property type="match status" value="1"/>
</dbReference>
<evidence type="ECO:0000256" key="2">
    <source>
        <dbReference type="ARBA" id="ARBA00022737"/>
    </source>
</evidence>
<dbReference type="PROSITE" id="PS00028">
    <property type="entry name" value="ZINC_FINGER_C2H2_1"/>
    <property type="match status" value="2"/>
</dbReference>